<dbReference type="Pfam" id="PF17039">
    <property type="entry name" value="Glyco_tran_10_N"/>
    <property type="match status" value="1"/>
</dbReference>
<evidence type="ECO:0000256" key="3">
    <source>
        <dbReference type="ARBA" id="ARBA00008919"/>
    </source>
</evidence>
<dbReference type="PANTHER" id="PTHR48438">
    <property type="entry name" value="ALPHA-(1,3)-FUCOSYLTRANSFERASE C-RELATED"/>
    <property type="match status" value="1"/>
</dbReference>
<comment type="pathway">
    <text evidence="2">Protein modification; protein glycosylation.</text>
</comment>
<keyword evidence="8 12" id="KW-1133">Transmembrane helix</keyword>
<evidence type="ECO:0000313" key="16">
    <source>
        <dbReference type="Proteomes" id="UP000791440"/>
    </source>
</evidence>
<keyword evidence="9 12" id="KW-0333">Golgi apparatus</keyword>
<keyword evidence="5 12" id="KW-0808">Transferase</keyword>
<proteinExistence type="inferred from homology"/>
<keyword evidence="4 12" id="KW-0328">Glycosyltransferase</keyword>
<evidence type="ECO:0000256" key="8">
    <source>
        <dbReference type="ARBA" id="ARBA00022989"/>
    </source>
</evidence>
<dbReference type="Pfam" id="PF00852">
    <property type="entry name" value="Glyco_transf_10"/>
    <property type="match status" value="1"/>
</dbReference>
<dbReference type="InterPro" id="IPR038577">
    <property type="entry name" value="GT10-like_C_sf"/>
</dbReference>
<dbReference type="EMBL" id="JH668319">
    <property type="protein sequence ID" value="KAG6445326.1"/>
    <property type="molecule type" value="Genomic_DNA"/>
</dbReference>
<dbReference type="GO" id="GO:0008417">
    <property type="term" value="F:fucosyltransferase activity"/>
    <property type="evidence" value="ECO:0007669"/>
    <property type="project" value="InterPro"/>
</dbReference>
<keyword evidence="6 12" id="KW-0812">Transmembrane</keyword>
<dbReference type="SUPFAM" id="SSF53756">
    <property type="entry name" value="UDP-Glycosyltransferase/glycogen phosphorylase"/>
    <property type="match status" value="1"/>
</dbReference>
<evidence type="ECO:0000256" key="6">
    <source>
        <dbReference type="ARBA" id="ARBA00022692"/>
    </source>
</evidence>
<evidence type="ECO:0000256" key="7">
    <source>
        <dbReference type="ARBA" id="ARBA00022968"/>
    </source>
</evidence>
<evidence type="ECO:0000259" key="14">
    <source>
        <dbReference type="Pfam" id="PF17039"/>
    </source>
</evidence>
<evidence type="ECO:0000256" key="4">
    <source>
        <dbReference type="ARBA" id="ARBA00022676"/>
    </source>
</evidence>
<dbReference type="Proteomes" id="UP000791440">
    <property type="component" value="Unassembled WGS sequence"/>
</dbReference>
<dbReference type="Gene3D" id="3.40.50.11660">
    <property type="entry name" value="Glycosyl transferase family 10, C-terminal domain"/>
    <property type="match status" value="1"/>
</dbReference>
<keyword evidence="7" id="KW-0735">Signal-anchor</keyword>
<dbReference type="InterPro" id="IPR001503">
    <property type="entry name" value="Glyco_trans_10"/>
</dbReference>
<feature type="domain" description="Fucosyltransferase N-terminal" evidence="14">
    <location>
        <begin position="90"/>
        <end position="206"/>
    </location>
</feature>
<sequence length="443" mass="52052">MANLTSCILKIIILVLMNLLIFVLYNCNYNELHVTNRYVMKLKTTGKQLKPEDHNRIVEEYFSKRKEWKTSMLGSILFQNQTHFTPSSKSYLILIWKHWHWLKNRHVYYFGEKPHDPFKECNVNNCQFTGKDELLDTADAVVVHLQRGLLPNVTQRNPRQRWIFLNDEAPPHVYSVSESPSIPQLANVFNWSMTYRTDADVPVPYGRTVALTKPKYLDPSYTNIAKLVPNWKIKTRHNLITVLMSHCSVSHRMKYLNTLKKYIDVQVHGRCSENQEIVCPGHYTSNCEKIDQYLFYLVLENAMCRQYMTEKLFYNAYEKGAIPIIRGPPLQDCQALLPPNSFIHVDNFLTPSDLAVEIINISKDDKKLLSYHLWRNHFKVVNEHGYFGTKSVHLCRLCEAMNYNDEREKIYDEDDIRLFFDEDILCSTQRNSTKLDSQLVINK</sequence>
<evidence type="ECO:0000256" key="2">
    <source>
        <dbReference type="ARBA" id="ARBA00004922"/>
    </source>
</evidence>
<feature type="domain" description="Fucosyltransferase C-terminal" evidence="13">
    <location>
        <begin position="234"/>
        <end position="412"/>
    </location>
</feature>
<dbReference type="FunFam" id="3.40.50.11660:FF:000002">
    <property type="entry name" value="Alpha-(1,3)-fucosyltransferase"/>
    <property type="match status" value="1"/>
</dbReference>
<protein>
    <recommendedName>
        <fullName evidence="12">Fucosyltransferase</fullName>
        <ecNumber evidence="12">2.4.1.-</ecNumber>
    </recommendedName>
</protein>
<evidence type="ECO:0000256" key="11">
    <source>
        <dbReference type="ARBA" id="ARBA00023180"/>
    </source>
</evidence>
<dbReference type="OrthoDB" id="427096at2759"/>
<evidence type="ECO:0000259" key="13">
    <source>
        <dbReference type="Pfam" id="PF00852"/>
    </source>
</evidence>
<comment type="similarity">
    <text evidence="3 12">Belongs to the glycosyltransferase 10 family.</text>
</comment>
<organism evidence="15 16">
    <name type="scientific">Manduca sexta</name>
    <name type="common">Tobacco hawkmoth</name>
    <name type="synonym">Tobacco hornworm</name>
    <dbReference type="NCBI Taxonomy" id="7130"/>
    <lineage>
        <taxon>Eukaryota</taxon>
        <taxon>Metazoa</taxon>
        <taxon>Ecdysozoa</taxon>
        <taxon>Arthropoda</taxon>
        <taxon>Hexapoda</taxon>
        <taxon>Insecta</taxon>
        <taxon>Pterygota</taxon>
        <taxon>Neoptera</taxon>
        <taxon>Endopterygota</taxon>
        <taxon>Lepidoptera</taxon>
        <taxon>Glossata</taxon>
        <taxon>Ditrysia</taxon>
        <taxon>Bombycoidea</taxon>
        <taxon>Sphingidae</taxon>
        <taxon>Sphinginae</taxon>
        <taxon>Sphingini</taxon>
        <taxon>Manduca</taxon>
    </lineage>
</organism>
<reference evidence="15" key="1">
    <citation type="journal article" date="2016" name="Insect Biochem. Mol. Biol.">
        <title>Multifaceted biological insights from a draft genome sequence of the tobacco hornworm moth, Manduca sexta.</title>
        <authorList>
            <person name="Kanost M.R."/>
            <person name="Arrese E.L."/>
            <person name="Cao X."/>
            <person name="Chen Y.R."/>
            <person name="Chellapilla S."/>
            <person name="Goldsmith M.R."/>
            <person name="Grosse-Wilde E."/>
            <person name="Heckel D.G."/>
            <person name="Herndon N."/>
            <person name="Jiang H."/>
            <person name="Papanicolaou A."/>
            <person name="Qu J."/>
            <person name="Soulages J.L."/>
            <person name="Vogel H."/>
            <person name="Walters J."/>
            <person name="Waterhouse R.M."/>
            <person name="Ahn S.J."/>
            <person name="Almeida F.C."/>
            <person name="An C."/>
            <person name="Aqrawi P."/>
            <person name="Bretschneider A."/>
            <person name="Bryant W.B."/>
            <person name="Bucks S."/>
            <person name="Chao H."/>
            <person name="Chevignon G."/>
            <person name="Christen J.M."/>
            <person name="Clarke D.F."/>
            <person name="Dittmer N.T."/>
            <person name="Ferguson L.C.F."/>
            <person name="Garavelou S."/>
            <person name="Gordon K.H.J."/>
            <person name="Gunaratna R.T."/>
            <person name="Han Y."/>
            <person name="Hauser F."/>
            <person name="He Y."/>
            <person name="Heidel-Fischer H."/>
            <person name="Hirsh A."/>
            <person name="Hu Y."/>
            <person name="Jiang H."/>
            <person name="Kalra D."/>
            <person name="Klinner C."/>
            <person name="Konig C."/>
            <person name="Kovar C."/>
            <person name="Kroll A.R."/>
            <person name="Kuwar S.S."/>
            <person name="Lee S.L."/>
            <person name="Lehman R."/>
            <person name="Li K."/>
            <person name="Li Z."/>
            <person name="Liang H."/>
            <person name="Lovelace S."/>
            <person name="Lu Z."/>
            <person name="Mansfield J.H."/>
            <person name="McCulloch K.J."/>
            <person name="Mathew T."/>
            <person name="Morton B."/>
            <person name="Muzny D.M."/>
            <person name="Neunemann D."/>
            <person name="Ongeri F."/>
            <person name="Pauchet Y."/>
            <person name="Pu L.L."/>
            <person name="Pyrousis I."/>
            <person name="Rao X.J."/>
            <person name="Redding A."/>
            <person name="Roesel C."/>
            <person name="Sanchez-Gracia A."/>
            <person name="Schaack S."/>
            <person name="Shukla A."/>
            <person name="Tetreau G."/>
            <person name="Wang Y."/>
            <person name="Xiong G.H."/>
            <person name="Traut W."/>
            <person name="Walsh T.K."/>
            <person name="Worley K.C."/>
            <person name="Wu D."/>
            <person name="Wu W."/>
            <person name="Wu Y.Q."/>
            <person name="Zhang X."/>
            <person name="Zou Z."/>
            <person name="Zucker H."/>
            <person name="Briscoe A.D."/>
            <person name="Burmester T."/>
            <person name="Clem R.J."/>
            <person name="Feyereisen R."/>
            <person name="Grimmelikhuijzen C.J.P."/>
            <person name="Hamodrakas S.J."/>
            <person name="Hansson B.S."/>
            <person name="Huguet E."/>
            <person name="Jermiin L.S."/>
            <person name="Lan Q."/>
            <person name="Lehman H.K."/>
            <person name="Lorenzen M."/>
            <person name="Merzendorfer H."/>
            <person name="Michalopoulos I."/>
            <person name="Morton D.B."/>
            <person name="Muthukrishnan S."/>
            <person name="Oakeshott J.G."/>
            <person name="Palmer W."/>
            <person name="Park Y."/>
            <person name="Passarelli A.L."/>
            <person name="Rozas J."/>
            <person name="Schwartz L.M."/>
            <person name="Smith W."/>
            <person name="Southgate A."/>
            <person name="Vilcinskas A."/>
            <person name="Vogt R."/>
            <person name="Wang P."/>
            <person name="Werren J."/>
            <person name="Yu X.Q."/>
            <person name="Zhou J.J."/>
            <person name="Brown S.J."/>
            <person name="Scherer S.E."/>
            <person name="Richards S."/>
            <person name="Blissard G.W."/>
        </authorList>
    </citation>
    <scope>NUCLEOTIDE SEQUENCE</scope>
</reference>
<dbReference type="AlphaFoldDB" id="A0A922CGI3"/>
<evidence type="ECO:0000256" key="10">
    <source>
        <dbReference type="ARBA" id="ARBA00023136"/>
    </source>
</evidence>
<dbReference type="PANTHER" id="PTHR48438:SF1">
    <property type="entry name" value="ALPHA-(1,3)-FUCOSYLTRANSFERASE C-RELATED"/>
    <property type="match status" value="1"/>
</dbReference>
<evidence type="ECO:0000256" key="5">
    <source>
        <dbReference type="ARBA" id="ARBA00022679"/>
    </source>
</evidence>
<name>A0A922CGI3_MANSE</name>
<keyword evidence="11" id="KW-0325">Glycoprotein</keyword>
<keyword evidence="10 12" id="KW-0472">Membrane</keyword>
<evidence type="ECO:0000256" key="9">
    <source>
        <dbReference type="ARBA" id="ARBA00023034"/>
    </source>
</evidence>
<accession>A0A922CGI3</accession>
<feature type="transmembrane region" description="Helical" evidence="12">
    <location>
        <begin position="7"/>
        <end position="25"/>
    </location>
</feature>
<dbReference type="GO" id="GO:0032580">
    <property type="term" value="C:Golgi cisterna membrane"/>
    <property type="evidence" value="ECO:0007669"/>
    <property type="project" value="UniProtKB-SubCell"/>
</dbReference>
<comment type="subcellular location">
    <subcellularLocation>
        <location evidence="1 12">Golgi apparatus</location>
        <location evidence="1 12">Golgi stack membrane</location>
        <topology evidence="1 12">Single-pass type II membrane protein</topology>
    </subcellularLocation>
</comment>
<dbReference type="InterPro" id="IPR031481">
    <property type="entry name" value="Glyco_tran_10_N"/>
</dbReference>
<evidence type="ECO:0000256" key="12">
    <source>
        <dbReference type="RuleBase" id="RU003832"/>
    </source>
</evidence>
<reference evidence="15" key="2">
    <citation type="submission" date="2020-12" db="EMBL/GenBank/DDBJ databases">
        <authorList>
            <person name="Kanost M."/>
        </authorList>
    </citation>
    <scope>NUCLEOTIDE SEQUENCE</scope>
</reference>
<gene>
    <name evidence="15" type="ORF">O3G_MSEX003839</name>
</gene>
<keyword evidence="16" id="KW-1185">Reference proteome</keyword>
<dbReference type="InterPro" id="IPR055270">
    <property type="entry name" value="Glyco_tran_10_C"/>
</dbReference>
<evidence type="ECO:0000313" key="15">
    <source>
        <dbReference type="EMBL" id="KAG6445326.1"/>
    </source>
</evidence>
<evidence type="ECO:0000256" key="1">
    <source>
        <dbReference type="ARBA" id="ARBA00004447"/>
    </source>
</evidence>
<dbReference type="EC" id="2.4.1.-" evidence="12"/>
<comment type="caution">
    <text evidence="15">The sequence shown here is derived from an EMBL/GenBank/DDBJ whole genome shotgun (WGS) entry which is preliminary data.</text>
</comment>